<keyword evidence="1" id="KW-0732">Signal</keyword>
<dbReference type="EMBL" id="JAEUBG010002062">
    <property type="protein sequence ID" value="KAH3685300.1"/>
    <property type="molecule type" value="Genomic_DNA"/>
</dbReference>
<evidence type="ECO:0000256" key="1">
    <source>
        <dbReference type="SAM" id="SignalP"/>
    </source>
</evidence>
<keyword evidence="3" id="KW-1185">Reference proteome</keyword>
<name>A0A9P8Q9A1_WICPI</name>
<comment type="caution">
    <text evidence="2">The sequence shown here is derived from an EMBL/GenBank/DDBJ whole genome shotgun (WGS) entry which is preliminary data.</text>
</comment>
<organism evidence="2 3">
    <name type="scientific">Wickerhamomyces pijperi</name>
    <name type="common">Yeast</name>
    <name type="synonym">Pichia pijperi</name>
    <dbReference type="NCBI Taxonomy" id="599730"/>
    <lineage>
        <taxon>Eukaryota</taxon>
        <taxon>Fungi</taxon>
        <taxon>Dikarya</taxon>
        <taxon>Ascomycota</taxon>
        <taxon>Saccharomycotina</taxon>
        <taxon>Saccharomycetes</taxon>
        <taxon>Phaffomycetales</taxon>
        <taxon>Wickerhamomycetaceae</taxon>
        <taxon>Wickerhamomyces</taxon>
    </lineage>
</organism>
<dbReference type="Proteomes" id="UP000774326">
    <property type="component" value="Unassembled WGS sequence"/>
</dbReference>
<feature type="chain" id="PRO_5040182865" evidence="1">
    <location>
        <begin position="26"/>
        <end position="93"/>
    </location>
</feature>
<evidence type="ECO:0000313" key="2">
    <source>
        <dbReference type="EMBL" id="KAH3685300.1"/>
    </source>
</evidence>
<reference evidence="2" key="2">
    <citation type="submission" date="2021-01" db="EMBL/GenBank/DDBJ databases">
        <authorList>
            <person name="Schikora-Tamarit M.A."/>
        </authorList>
    </citation>
    <scope>NUCLEOTIDE SEQUENCE</scope>
    <source>
        <strain evidence="2">CBS2887</strain>
    </source>
</reference>
<evidence type="ECO:0000313" key="3">
    <source>
        <dbReference type="Proteomes" id="UP000774326"/>
    </source>
</evidence>
<proteinExistence type="predicted"/>
<sequence length="93" mass="10708">MALLMNANVLILLIEMYKYVYNVLGHDVLWTITTFWNSPVDILGRNLDITGLAMDTVLRVDLEFDSMFGPIIFNIFVDTSRAESVFNTFVLWV</sequence>
<reference evidence="2" key="1">
    <citation type="journal article" date="2021" name="Open Biol.">
        <title>Shared evolutionary footprints suggest mitochondrial oxidative damage underlies multiple complex I losses in fungi.</title>
        <authorList>
            <person name="Schikora-Tamarit M.A."/>
            <person name="Marcet-Houben M."/>
            <person name="Nosek J."/>
            <person name="Gabaldon T."/>
        </authorList>
    </citation>
    <scope>NUCLEOTIDE SEQUENCE</scope>
    <source>
        <strain evidence="2">CBS2887</strain>
    </source>
</reference>
<gene>
    <name evidence="2" type="ORF">WICPIJ_003728</name>
</gene>
<protein>
    <submittedName>
        <fullName evidence="2">Uncharacterized protein</fullName>
    </submittedName>
</protein>
<dbReference type="AlphaFoldDB" id="A0A9P8Q9A1"/>
<accession>A0A9P8Q9A1</accession>
<feature type="signal peptide" evidence="1">
    <location>
        <begin position="1"/>
        <end position="25"/>
    </location>
</feature>